<protein>
    <submittedName>
        <fullName evidence="1">Uncharacterized protein</fullName>
    </submittedName>
</protein>
<dbReference type="Proteomes" id="UP000246104">
    <property type="component" value="Unassembled WGS sequence"/>
</dbReference>
<organism evidence="1 2">
    <name type="scientific">Candidatus Cerribacteria bacterium 'Amazon FNV 2010 28 9'</name>
    <dbReference type="NCBI Taxonomy" id="2081795"/>
    <lineage>
        <taxon>Bacteria</taxon>
        <taxon>Candidatus Cerribacteria</taxon>
    </lineage>
</organism>
<accession>A0A317JSU8</accession>
<comment type="caution">
    <text evidence="1">The sequence shown here is derived from an EMBL/GenBank/DDBJ whole genome shotgun (WGS) entry which is preliminary data.</text>
</comment>
<dbReference type="EMBL" id="PSRQ01000052">
    <property type="protein sequence ID" value="PWU22919.1"/>
    <property type="molecule type" value="Genomic_DNA"/>
</dbReference>
<proteinExistence type="predicted"/>
<gene>
    <name evidence="1" type="ORF">C5B42_04595</name>
</gene>
<reference evidence="1 2" key="1">
    <citation type="submission" date="2018-02" db="EMBL/GenBank/DDBJ databases">
        <title>Genomic Reconstructions from Amazon Rainforest and Pasture Soil Reveal Novel Insights into the Physiology of Candidate Phyla in Tropical Sites.</title>
        <authorList>
            <person name="Kroeger M.E."/>
            <person name="Delmont T."/>
            <person name="Eren A.M."/>
            <person name="Guo J."/>
            <person name="Meyer K.M."/>
            <person name="Khan K."/>
            <person name="Rodrigues J.L.M."/>
            <person name="Bohannan B.J.M."/>
            <person name="Tringe S."/>
            <person name="Borges C.D."/>
            <person name="Tiedje J."/>
            <person name="Tsai S.M."/>
            <person name="Nusslein K."/>
        </authorList>
    </citation>
    <scope>NUCLEOTIDE SEQUENCE [LARGE SCALE GENOMIC DNA]</scope>
    <source>
        <strain evidence="1">Amazon FNV 2010 28 9</strain>
    </source>
</reference>
<evidence type="ECO:0000313" key="2">
    <source>
        <dbReference type="Proteomes" id="UP000246104"/>
    </source>
</evidence>
<dbReference type="AlphaFoldDB" id="A0A317JSU8"/>
<name>A0A317JSU8_9BACT</name>
<sequence>MKDRHIRTLDLNTEIHPGEPTMTVKVLLTGEVIGPISETPQFKEGERYTITFDRPNRYLVIGKKRPRFVQSVTGTFHLDHQYHRFDCVLSDAVVTFSWENGKNQHSEHRELFPLNVRDAHISISSLETTQYRL</sequence>
<evidence type="ECO:0000313" key="1">
    <source>
        <dbReference type="EMBL" id="PWU22919.1"/>
    </source>
</evidence>